<protein>
    <submittedName>
        <fullName evidence="2">Nuclear transport factor 2 family protein</fullName>
    </submittedName>
</protein>
<dbReference type="InterPro" id="IPR032710">
    <property type="entry name" value="NTF2-like_dom_sf"/>
</dbReference>
<evidence type="ECO:0000259" key="1">
    <source>
        <dbReference type="Pfam" id="PF14534"/>
    </source>
</evidence>
<dbReference type="Proteomes" id="UP000697927">
    <property type="component" value="Unassembled WGS sequence"/>
</dbReference>
<feature type="domain" description="DUF4440" evidence="1">
    <location>
        <begin position="8"/>
        <end position="115"/>
    </location>
</feature>
<dbReference type="Pfam" id="PF14534">
    <property type="entry name" value="DUF4440"/>
    <property type="match status" value="1"/>
</dbReference>
<dbReference type="InterPro" id="IPR027843">
    <property type="entry name" value="DUF4440"/>
</dbReference>
<organism evidence="2 3">
    <name type="scientific">Cedecea colo</name>
    <dbReference type="NCBI Taxonomy" id="2552946"/>
    <lineage>
        <taxon>Bacteria</taxon>
        <taxon>Pseudomonadati</taxon>
        <taxon>Pseudomonadota</taxon>
        <taxon>Gammaproteobacteria</taxon>
        <taxon>Enterobacterales</taxon>
        <taxon>Enterobacteriaceae</taxon>
        <taxon>Cedecea</taxon>
    </lineage>
</organism>
<dbReference type="EMBL" id="SOYS01000006">
    <property type="protein sequence ID" value="NIY48718.1"/>
    <property type="molecule type" value="Genomic_DNA"/>
</dbReference>
<gene>
    <name evidence="2" type="ORF">E2L00_14685</name>
</gene>
<reference evidence="2 3" key="1">
    <citation type="journal article" date="2020" name="Microorganisms">
        <title>Polyphasic Characterisation of Cedecea colo sp. nov., a New Enteric Bacterium Isolated from the Koala Hindgut.</title>
        <authorList>
            <person name="Boath J.M."/>
            <person name="Dakhal S."/>
            <person name="Van T.T.H."/>
            <person name="Moore R.J."/>
            <person name="Dekiwadia C."/>
            <person name="Macreadie I.G."/>
        </authorList>
    </citation>
    <scope>NUCLEOTIDE SEQUENCE [LARGE SCALE GENOMIC DNA]</scope>
    <source>
        <strain evidence="2 3">ZA</strain>
    </source>
</reference>
<proteinExistence type="predicted"/>
<keyword evidence="3" id="KW-1185">Reference proteome</keyword>
<evidence type="ECO:0000313" key="2">
    <source>
        <dbReference type="EMBL" id="NIY48718.1"/>
    </source>
</evidence>
<sequence length="125" mass="14229">MNETLQQLQAFEQRRQQAMIEADLDVLSQLLADELVHVHSTGLVHNKQQLLEHVRRMGGFVAIERDEPAIQIQGDIAIMTGYTRNTVRSLENGLVMVREGFSTLLLRHDAAGWRILLSQLTPCQR</sequence>
<comment type="caution">
    <text evidence="2">The sequence shown here is derived from an EMBL/GenBank/DDBJ whole genome shotgun (WGS) entry which is preliminary data.</text>
</comment>
<dbReference type="Gene3D" id="3.10.450.50">
    <property type="match status" value="1"/>
</dbReference>
<evidence type="ECO:0000313" key="3">
    <source>
        <dbReference type="Proteomes" id="UP000697927"/>
    </source>
</evidence>
<accession>A0ABX0VNZ7</accession>
<dbReference type="SUPFAM" id="SSF54427">
    <property type="entry name" value="NTF2-like"/>
    <property type="match status" value="1"/>
</dbReference>
<name>A0ABX0VNZ7_9ENTR</name>